<sequence>MRRRLSLAGLSLVALTVFAGPASAESGTVSVPLPAPADCGTDTALTFVRKHLHPASHMGSMMIRIASLTPNYKEALAKAKEEGFEEEASKHFIGALRESVQRHLPIWECNLSETYATFLTDAQLASIMESGDSSPEFEKMTAAMGKIDEKMKTLSEDMMKAALADFINDAYTFAMEYKKP</sequence>
<feature type="chain" id="PRO_5031106462" description="DUF2059 domain-containing protein" evidence="1">
    <location>
        <begin position="25"/>
        <end position="180"/>
    </location>
</feature>
<protein>
    <recommendedName>
        <fullName evidence="4">DUF2059 domain-containing protein</fullName>
    </recommendedName>
</protein>
<accession>A0A7Y0DWG5</accession>
<dbReference type="EMBL" id="JABBNT010000001">
    <property type="protein sequence ID" value="NMM42880.1"/>
    <property type="molecule type" value="Genomic_DNA"/>
</dbReference>
<reference evidence="2 3" key="1">
    <citation type="submission" date="2020-04" db="EMBL/GenBank/DDBJ databases">
        <title>Rhodospirillaceae bacterium KN72 isolated from deep sea.</title>
        <authorList>
            <person name="Zhang D.-C."/>
        </authorList>
    </citation>
    <scope>NUCLEOTIDE SEQUENCE [LARGE SCALE GENOMIC DNA]</scope>
    <source>
        <strain evidence="2 3">KN72</strain>
    </source>
</reference>
<feature type="signal peptide" evidence="1">
    <location>
        <begin position="1"/>
        <end position="24"/>
    </location>
</feature>
<dbReference type="Proteomes" id="UP000539372">
    <property type="component" value="Unassembled WGS sequence"/>
</dbReference>
<evidence type="ECO:0000256" key="1">
    <source>
        <dbReference type="SAM" id="SignalP"/>
    </source>
</evidence>
<evidence type="ECO:0000313" key="2">
    <source>
        <dbReference type="EMBL" id="NMM42880.1"/>
    </source>
</evidence>
<dbReference type="AlphaFoldDB" id="A0A7Y0DWG5"/>
<name>A0A7Y0DWG5_9PROT</name>
<organism evidence="2 3">
    <name type="scientific">Pacificispira spongiicola</name>
    <dbReference type="NCBI Taxonomy" id="2729598"/>
    <lineage>
        <taxon>Bacteria</taxon>
        <taxon>Pseudomonadati</taxon>
        <taxon>Pseudomonadota</taxon>
        <taxon>Alphaproteobacteria</taxon>
        <taxon>Rhodospirillales</taxon>
        <taxon>Rhodospirillaceae</taxon>
        <taxon>Pacificispira</taxon>
    </lineage>
</organism>
<keyword evidence="1" id="KW-0732">Signal</keyword>
<proteinExistence type="predicted"/>
<evidence type="ECO:0008006" key="4">
    <source>
        <dbReference type="Google" id="ProtNLM"/>
    </source>
</evidence>
<evidence type="ECO:0000313" key="3">
    <source>
        <dbReference type="Proteomes" id="UP000539372"/>
    </source>
</evidence>
<comment type="caution">
    <text evidence="2">The sequence shown here is derived from an EMBL/GenBank/DDBJ whole genome shotgun (WGS) entry which is preliminary data.</text>
</comment>
<dbReference type="RefSeq" id="WP_169623201.1">
    <property type="nucleotide sequence ID" value="NZ_JABBNT010000001.1"/>
</dbReference>
<keyword evidence="3" id="KW-1185">Reference proteome</keyword>
<gene>
    <name evidence="2" type="ORF">HH303_00210</name>
</gene>